<dbReference type="Pfam" id="PF00010">
    <property type="entry name" value="HLH"/>
    <property type="match status" value="1"/>
</dbReference>
<evidence type="ECO:0000256" key="5">
    <source>
        <dbReference type="ARBA" id="ARBA00023242"/>
    </source>
</evidence>
<dbReference type="InterPro" id="IPR047265">
    <property type="entry name" value="PIF1-like_bHLH"/>
</dbReference>
<evidence type="ECO:0000256" key="1">
    <source>
        <dbReference type="ARBA" id="ARBA00004123"/>
    </source>
</evidence>
<accession>A0ABD1HAG0</accession>
<name>A0ABD1HAG0_SALDI</name>
<keyword evidence="9" id="KW-1185">Reference proteome</keyword>
<feature type="compositionally biased region" description="Low complexity" evidence="6">
    <location>
        <begin position="339"/>
        <end position="353"/>
    </location>
</feature>
<evidence type="ECO:0000259" key="7">
    <source>
        <dbReference type="PROSITE" id="PS50888"/>
    </source>
</evidence>
<dbReference type="AlphaFoldDB" id="A0ABD1HAG0"/>
<dbReference type="FunFam" id="4.10.280.10:FF:000004">
    <property type="entry name" value="Basic helix-loop-helix transcription factor"/>
    <property type="match status" value="1"/>
</dbReference>
<dbReference type="GO" id="GO:0005634">
    <property type="term" value="C:nucleus"/>
    <property type="evidence" value="ECO:0007669"/>
    <property type="project" value="UniProtKB-SubCell"/>
</dbReference>
<protein>
    <submittedName>
        <fullName evidence="8">Transcription factor PIF7-like isoform X1</fullName>
    </submittedName>
</protein>
<dbReference type="PANTHER" id="PTHR45855:SF23">
    <property type="entry name" value="TRANSCRIPTION FACTOR MEE8-RELATED"/>
    <property type="match status" value="1"/>
</dbReference>
<keyword evidence="3" id="KW-0238">DNA-binding</keyword>
<sequence>MSSISRCNRDRDVMELTWENGQLGLHELESNPTKSWGDHTLESIVHRATTTHQPNHQYYSIDQHGKWSCMQAAASASMRSGKRVTRGFPVEESACASASANFCREADTTMMTWNSFESPRSLKTPRIHQDDDSLYQDCSENQGVTKGESCRSQSSARRSRAAAIHNLSERRRRDRINEKMKALQKLVPNASKTDKASMLDEVIEYLKQLQAQVHMMSNARNMPQMMTPLGMQQQLQMSLLARMGMGMGMNIGMNMFDVNNLTRNMPHSFPPLMNAAAPTQFVSPPPFAMPSMVPHTTPLKANVDAATASAPMPNFNEAYNTFLAQQSINMEILNKMYRQQQSSQQPSKKPAASLSHPNDAQGG</sequence>
<proteinExistence type="predicted"/>
<dbReference type="InterPro" id="IPR031066">
    <property type="entry name" value="bHLH_ALC-like_plant"/>
</dbReference>
<organism evidence="8 9">
    <name type="scientific">Salvia divinorum</name>
    <name type="common">Maria pastora</name>
    <name type="synonym">Diviner's sage</name>
    <dbReference type="NCBI Taxonomy" id="28513"/>
    <lineage>
        <taxon>Eukaryota</taxon>
        <taxon>Viridiplantae</taxon>
        <taxon>Streptophyta</taxon>
        <taxon>Embryophyta</taxon>
        <taxon>Tracheophyta</taxon>
        <taxon>Spermatophyta</taxon>
        <taxon>Magnoliopsida</taxon>
        <taxon>eudicotyledons</taxon>
        <taxon>Gunneridae</taxon>
        <taxon>Pentapetalae</taxon>
        <taxon>asterids</taxon>
        <taxon>lamiids</taxon>
        <taxon>Lamiales</taxon>
        <taxon>Lamiaceae</taxon>
        <taxon>Nepetoideae</taxon>
        <taxon>Mentheae</taxon>
        <taxon>Salviinae</taxon>
        <taxon>Salvia</taxon>
        <taxon>Salvia subgen. Calosphace</taxon>
    </lineage>
</organism>
<dbReference type="CDD" id="cd11445">
    <property type="entry name" value="bHLH_AtPIF_like"/>
    <property type="match status" value="1"/>
</dbReference>
<dbReference type="Proteomes" id="UP001567538">
    <property type="component" value="Unassembled WGS sequence"/>
</dbReference>
<reference evidence="8 9" key="1">
    <citation type="submission" date="2024-06" db="EMBL/GenBank/DDBJ databases">
        <title>A chromosome level genome sequence of Diviner's sage (Salvia divinorum).</title>
        <authorList>
            <person name="Ford S.A."/>
            <person name="Ro D.-K."/>
            <person name="Ness R.W."/>
            <person name="Phillips M.A."/>
        </authorList>
    </citation>
    <scope>NUCLEOTIDE SEQUENCE [LARGE SCALE GENOMIC DNA]</scope>
    <source>
        <strain evidence="8">SAF-2024a</strain>
        <tissue evidence="8">Leaf</tissue>
    </source>
</reference>
<feature type="region of interest" description="Disordered" evidence="6">
    <location>
        <begin position="139"/>
        <end position="158"/>
    </location>
</feature>
<evidence type="ECO:0000313" key="8">
    <source>
        <dbReference type="EMBL" id="KAL1553426.1"/>
    </source>
</evidence>
<keyword evidence="5" id="KW-0539">Nucleus</keyword>
<keyword evidence="2" id="KW-0805">Transcription regulation</keyword>
<evidence type="ECO:0000256" key="3">
    <source>
        <dbReference type="ARBA" id="ARBA00023125"/>
    </source>
</evidence>
<dbReference type="InterPro" id="IPR036638">
    <property type="entry name" value="HLH_DNA-bd_sf"/>
</dbReference>
<evidence type="ECO:0000256" key="6">
    <source>
        <dbReference type="SAM" id="MobiDB-lite"/>
    </source>
</evidence>
<feature type="region of interest" description="Disordered" evidence="6">
    <location>
        <begin position="337"/>
        <end position="363"/>
    </location>
</feature>
<dbReference type="SUPFAM" id="SSF47459">
    <property type="entry name" value="HLH, helix-loop-helix DNA-binding domain"/>
    <property type="match status" value="1"/>
</dbReference>
<comment type="subcellular location">
    <subcellularLocation>
        <location evidence="1">Nucleus</location>
    </subcellularLocation>
</comment>
<gene>
    <name evidence="8" type="ORF">AAHA92_14105</name>
</gene>
<feature type="domain" description="BHLH" evidence="7">
    <location>
        <begin position="160"/>
        <end position="209"/>
    </location>
</feature>
<dbReference type="InterPro" id="IPR011598">
    <property type="entry name" value="bHLH_dom"/>
</dbReference>
<keyword evidence="4" id="KW-0804">Transcription</keyword>
<dbReference type="PANTHER" id="PTHR45855">
    <property type="entry name" value="TRANSCRIPTION FACTOR PIF1-RELATED"/>
    <property type="match status" value="1"/>
</dbReference>
<evidence type="ECO:0000256" key="4">
    <source>
        <dbReference type="ARBA" id="ARBA00023163"/>
    </source>
</evidence>
<dbReference type="Gene3D" id="4.10.280.10">
    <property type="entry name" value="Helix-loop-helix DNA-binding domain"/>
    <property type="match status" value="1"/>
</dbReference>
<dbReference type="EMBL" id="JBEAFC010000006">
    <property type="protein sequence ID" value="KAL1553426.1"/>
    <property type="molecule type" value="Genomic_DNA"/>
</dbReference>
<comment type="caution">
    <text evidence="8">The sequence shown here is derived from an EMBL/GenBank/DDBJ whole genome shotgun (WGS) entry which is preliminary data.</text>
</comment>
<dbReference type="GO" id="GO:0003677">
    <property type="term" value="F:DNA binding"/>
    <property type="evidence" value="ECO:0007669"/>
    <property type="project" value="UniProtKB-KW"/>
</dbReference>
<evidence type="ECO:0000313" key="9">
    <source>
        <dbReference type="Proteomes" id="UP001567538"/>
    </source>
</evidence>
<evidence type="ECO:0000256" key="2">
    <source>
        <dbReference type="ARBA" id="ARBA00023015"/>
    </source>
</evidence>
<dbReference type="PROSITE" id="PS50888">
    <property type="entry name" value="BHLH"/>
    <property type="match status" value="1"/>
</dbReference>
<dbReference type="SMART" id="SM00353">
    <property type="entry name" value="HLH"/>
    <property type="match status" value="1"/>
</dbReference>